<dbReference type="GO" id="GO:0016706">
    <property type="term" value="F:2-oxoglutarate-dependent dioxygenase activity"/>
    <property type="evidence" value="ECO:0007669"/>
    <property type="project" value="UniProtKB-ARBA"/>
</dbReference>
<dbReference type="EMBL" id="PPCN01000004">
    <property type="protein sequence ID" value="POF31758.1"/>
    <property type="molecule type" value="Genomic_DNA"/>
</dbReference>
<protein>
    <submittedName>
        <fullName evidence="1">Phytanoyl-CoA dioxygenase PhyH</fullName>
    </submittedName>
</protein>
<accession>A0A2S3UVL4</accession>
<dbReference type="Proteomes" id="UP000236959">
    <property type="component" value="Unassembled WGS sequence"/>
</dbReference>
<evidence type="ECO:0000313" key="2">
    <source>
        <dbReference type="Proteomes" id="UP000236959"/>
    </source>
</evidence>
<name>A0A2S3UVL4_9HYPH</name>
<dbReference type="Pfam" id="PF05721">
    <property type="entry name" value="PhyH"/>
    <property type="match status" value="1"/>
</dbReference>
<proteinExistence type="predicted"/>
<sequence>MTPLSYLKAPLWLIGLAGTDKSPRKNPFLGSERLNTWGLHRKRVTIAAKLASQRRARLADSVDREHRAFFDENGYFLVKDFLPDEVFRQLKEEAFSQPFETREMRQGQAVTRMTLLPPEVLQRNAALAAAVHDPRALAMIRYAASHGGQPLNFLQTVLVEPLKVKKKDPQSDAHSDTFHATSKAWLFLQDVGEEDGPFFFVPGSHKLTPERLEWEYQCSLSASKDPRSHHASGSFRIRADELAALGLPQPVRMAVPENTLIVADTFAFHGRTPSDKPTVRSEIHWHMRRNPFLPWTGLDIKSLPFLKDREMPMLMSLADFAEKTLKQRNIWRPVGDVTVRSEPHV</sequence>
<dbReference type="Gene3D" id="2.60.120.620">
    <property type="entry name" value="q2cbj1_9rhob like domain"/>
    <property type="match status" value="1"/>
</dbReference>
<dbReference type="AlphaFoldDB" id="A0A2S3UVL4"/>
<dbReference type="OrthoDB" id="547161at2"/>
<evidence type="ECO:0000313" key="1">
    <source>
        <dbReference type="EMBL" id="POF31758.1"/>
    </source>
</evidence>
<dbReference type="InterPro" id="IPR008775">
    <property type="entry name" value="Phytyl_CoA_dOase-like"/>
</dbReference>
<keyword evidence="1" id="KW-0223">Dioxygenase</keyword>
<organism evidence="1 2">
    <name type="scientific">Roseibium marinum</name>
    <dbReference type="NCBI Taxonomy" id="281252"/>
    <lineage>
        <taxon>Bacteria</taxon>
        <taxon>Pseudomonadati</taxon>
        <taxon>Pseudomonadota</taxon>
        <taxon>Alphaproteobacteria</taxon>
        <taxon>Hyphomicrobiales</taxon>
        <taxon>Stappiaceae</taxon>
        <taxon>Roseibium</taxon>
    </lineage>
</organism>
<dbReference type="RefSeq" id="WP_103222724.1">
    <property type="nucleotide sequence ID" value="NZ_PPCN01000004.1"/>
</dbReference>
<keyword evidence="2" id="KW-1185">Reference proteome</keyword>
<comment type="caution">
    <text evidence="1">The sequence shown here is derived from an EMBL/GenBank/DDBJ whole genome shotgun (WGS) entry which is preliminary data.</text>
</comment>
<keyword evidence="1" id="KW-0560">Oxidoreductase</keyword>
<dbReference type="SUPFAM" id="SSF51197">
    <property type="entry name" value="Clavaminate synthase-like"/>
    <property type="match status" value="1"/>
</dbReference>
<gene>
    <name evidence="1" type="ORF">CLV41_104328</name>
</gene>
<reference evidence="1 2" key="1">
    <citation type="submission" date="2018-01" db="EMBL/GenBank/DDBJ databases">
        <title>Genomic Encyclopedia of Archaeal and Bacterial Type Strains, Phase II (KMG-II): from individual species to whole genera.</title>
        <authorList>
            <person name="Goeker M."/>
        </authorList>
    </citation>
    <scope>NUCLEOTIDE SEQUENCE [LARGE SCALE GENOMIC DNA]</scope>
    <source>
        <strain evidence="1 2">DSM 17023</strain>
    </source>
</reference>